<feature type="compositionally biased region" description="Polar residues" evidence="1">
    <location>
        <begin position="106"/>
        <end position="118"/>
    </location>
</feature>
<feature type="compositionally biased region" description="Basic and acidic residues" evidence="1">
    <location>
        <begin position="284"/>
        <end position="299"/>
    </location>
</feature>
<feature type="region of interest" description="Disordered" evidence="1">
    <location>
        <begin position="106"/>
        <end position="140"/>
    </location>
</feature>
<protein>
    <submittedName>
        <fullName evidence="2">Hydrocephalus-inducing protein-like protein</fullName>
    </submittedName>
</protein>
<feature type="compositionally biased region" description="Basic and acidic residues" evidence="1">
    <location>
        <begin position="452"/>
        <end position="463"/>
    </location>
</feature>
<feature type="region of interest" description="Disordered" evidence="1">
    <location>
        <begin position="435"/>
        <end position="463"/>
    </location>
</feature>
<dbReference type="EMBL" id="JAHWGI010001190">
    <property type="protein sequence ID" value="KAK3924528.1"/>
    <property type="molecule type" value="Genomic_DNA"/>
</dbReference>
<evidence type="ECO:0000313" key="3">
    <source>
        <dbReference type="Proteomes" id="UP001219518"/>
    </source>
</evidence>
<feature type="compositionally biased region" description="Basic and acidic residues" evidence="1">
    <location>
        <begin position="311"/>
        <end position="352"/>
    </location>
</feature>
<dbReference type="Proteomes" id="UP001219518">
    <property type="component" value="Unassembled WGS sequence"/>
</dbReference>
<feature type="compositionally biased region" description="Basic residues" evidence="1">
    <location>
        <begin position="122"/>
        <end position="135"/>
    </location>
</feature>
<feature type="region of interest" description="Disordered" evidence="1">
    <location>
        <begin position="228"/>
        <end position="299"/>
    </location>
</feature>
<dbReference type="AlphaFoldDB" id="A0AAE1LLX6"/>
<feature type="compositionally biased region" description="Basic residues" evidence="1">
    <location>
        <begin position="353"/>
        <end position="368"/>
    </location>
</feature>
<accession>A0AAE1LLX6</accession>
<name>A0AAE1LLX6_9NEOP</name>
<feature type="compositionally biased region" description="Basic and acidic residues" evidence="1">
    <location>
        <begin position="236"/>
        <end position="258"/>
    </location>
</feature>
<feature type="compositionally biased region" description="Low complexity" evidence="1">
    <location>
        <begin position="400"/>
        <end position="413"/>
    </location>
</feature>
<gene>
    <name evidence="2" type="ORF">KUF71_012550</name>
</gene>
<feature type="region of interest" description="Disordered" evidence="1">
    <location>
        <begin position="311"/>
        <end position="415"/>
    </location>
</feature>
<proteinExistence type="predicted"/>
<reference evidence="2" key="1">
    <citation type="submission" date="2021-07" db="EMBL/GenBank/DDBJ databases">
        <authorList>
            <person name="Catto M.A."/>
            <person name="Jacobson A."/>
            <person name="Kennedy G."/>
            <person name="Labadie P."/>
            <person name="Hunt B.G."/>
            <person name="Srinivasan R."/>
        </authorList>
    </citation>
    <scope>NUCLEOTIDE SEQUENCE</scope>
    <source>
        <strain evidence="2">PL_HMW_Pooled</strain>
        <tissue evidence="2">Head</tissue>
    </source>
</reference>
<evidence type="ECO:0000313" key="2">
    <source>
        <dbReference type="EMBL" id="KAK3924528.1"/>
    </source>
</evidence>
<reference evidence="2" key="2">
    <citation type="journal article" date="2023" name="BMC Genomics">
        <title>Pest status, molecular evolution, and epigenetic factors derived from the genome assembly of Frankliniella fusca, a thysanopteran phytovirus vector.</title>
        <authorList>
            <person name="Catto M.A."/>
            <person name="Labadie P.E."/>
            <person name="Jacobson A.L."/>
            <person name="Kennedy G.G."/>
            <person name="Srinivasan R."/>
            <person name="Hunt B.G."/>
        </authorList>
    </citation>
    <scope>NUCLEOTIDE SEQUENCE</scope>
    <source>
        <strain evidence="2">PL_HMW_Pooled</strain>
    </source>
</reference>
<organism evidence="2 3">
    <name type="scientific">Frankliniella fusca</name>
    <dbReference type="NCBI Taxonomy" id="407009"/>
    <lineage>
        <taxon>Eukaryota</taxon>
        <taxon>Metazoa</taxon>
        <taxon>Ecdysozoa</taxon>
        <taxon>Arthropoda</taxon>
        <taxon>Hexapoda</taxon>
        <taxon>Insecta</taxon>
        <taxon>Pterygota</taxon>
        <taxon>Neoptera</taxon>
        <taxon>Paraneoptera</taxon>
        <taxon>Thysanoptera</taxon>
        <taxon>Terebrantia</taxon>
        <taxon>Thripoidea</taxon>
        <taxon>Thripidae</taxon>
        <taxon>Frankliniella</taxon>
    </lineage>
</organism>
<sequence>MQDIHETVAHMSKKAAKRMKEYYDRTASLAPFKEGDKVYLNHLRRKKGISTKLLMRWGGPYVILNILNDCNARIKNLENNKVVIVHIDRLAKCPEGDENKHTDLTSAWLSSGEQSQAEDQARKHKRSREKARKSKALQSLKGKISKSKGNAIKPKVKKVLQAEQEEVSLDDTFRAMIIIGEPVTEIEDPEEITEIKSEAEVAEACKKEESKKEESKTVVFFKLVDDFSVTDNGSDEGERSEKSKQQEKQAARGSEWRARLNWLGSPERPVELKRPPEATVSKRRREEPGSVELREKKGRLALERELLRREVLERKRKIATEEKEKKRAEEAALREKARTQAVERARHEERARQKERKKARQKEKKKARGSNSKQPEECQVATSHSTAEDKEDDGENSDTASSASPSSASVASSLKVEKDHVSFNMSLDAFGKIMEATKRKQRKRSCSSGDGGGDKAKRERTKIDEGYGDVQACRRLGYRVANRTACGMWQEP</sequence>
<keyword evidence="3" id="KW-1185">Reference proteome</keyword>
<evidence type="ECO:0000256" key="1">
    <source>
        <dbReference type="SAM" id="MobiDB-lite"/>
    </source>
</evidence>
<comment type="caution">
    <text evidence="2">The sequence shown here is derived from an EMBL/GenBank/DDBJ whole genome shotgun (WGS) entry which is preliminary data.</text>
</comment>